<keyword evidence="3 10" id="KW-0479">Metal-binding</keyword>
<feature type="binding site" evidence="10">
    <location>
        <position position="181"/>
    </location>
    <ligand>
        <name>substrate</name>
    </ligand>
</feature>
<evidence type="ECO:0000256" key="2">
    <source>
        <dbReference type="ARBA" id="ARBA00011738"/>
    </source>
</evidence>
<feature type="binding site" evidence="10">
    <location>
        <begin position="158"/>
        <end position="161"/>
    </location>
    <ligand>
        <name>substrate</name>
    </ligand>
</feature>
<sequence length="203" mass="21722">MTHHQHAVVLASNNAGKLREIEQLLQPDAVRLYAQAEFGIDSVEETGLTFVENAILKARHAAAGSGLPAIADDSGLEVDALKGAPGIHSARYAGPHADDQANCAKLLEALAEVPQGHRQARFQCLLVYLRHAEDPTPVICQGTWEGRILTELRGDQGFGYDPLFWVPGQNCSAAELDSGTKNALSHRGQALAQLLAALGDRFA</sequence>
<comment type="subunit">
    <text evidence="2 10">Homodimer.</text>
</comment>
<comment type="catalytic activity">
    <reaction evidence="10">
        <text>ITP + H2O = IMP + diphosphate + H(+)</text>
        <dbReference type="Rhea" id="RHEA:29399"/>
        <dbReference type="ChEBI" id="CHEBI:15377"/>
        <dbReference type="ChEBI" id="CHEBI:15378"/>
        <dbReference type="ChEBI" id="CHEBI:33019"/>
        <dbReference type="ChEBI" id="CHEBI:58053"/>
        <dbReference type="ChEBI" id="CHEBI:61402"/>
        <dbReference type="EC" id="3.6.1.66"/>
    </reaction>
</comment>
<evidence type="ECO:0000313" key="12">
    <source>
        <dbReference type="EMBL" id="EIC19885.1"/>
    </source>
</evidence>
<dbReference type="Proteomes" id="UP000002964">
    <property type="component" value="Unassembled WGS sequence"/>
</dbReference>
<evidence type="ECO:0000256" key="5">
    <source>
        <dbReference type="ARBA" id="ARBA00022801"/>
    </source>
</evidence>
<comment type="cofactor">
    <cofactor evidence="10">
        <name>Mg(2+)</name>
        <dbReference type="ChEBI" id="CHEBI:18420"/>
    </cofactor>
    <text evidence="10">Binds 1 Mg(2+) ion per subunit.</text>
</comment>
<dbReference type="RefSeq" id="WP_009150288.1">
    <property type="nucleotide sequence ID" value="NZ_CP121471.1"/>
</dbReference>
<dbReference type="CDD" id="cd00515">
    <property type="entry name" value="HAM1"/>
    <property type="match status" value="1"/>
</dbReference>
<organism evidence="12 13">
    <name type="scientific">Thiorhodovibrio frisius</name>
    <dbReference type="NCBI Taxonomy" id="631362"/>
    <lineage>
        <taxon>Bacteria</taxon>
        <taxon>Pseudomonadati</taxon>
        <taxon>Pseudomonadota</taxon>
        <taxon>Gammaproteobacteria</taxon>
        <taxon>Chromatiales</taxon>
        <taxon>Chromatiaceae</taxon>
        <taxon>Thiorhodovibrio</taxon>
    </lineage>
</organism>
<dbReference type="EMBL" id="JH603170">
    <property type="protein sequence ID" value="EIC19885.1"/>
    <property type="molecule type" value="Genomic_DNA"/>
</dbReference>
<evidence type="ECO:0000256" key="4">
    <source>
        <dbReference type="ARBA" id="ARBA00022741"/>
    </source>
</evidence>
<evidence type="ECO:0000256" key="7">
    <source>
        <dbReference type="ARBA" id="ARBA00023080"/>
    </source>
</evidence>
<feature type="active site" description="Proton acceptor" evidence="10">
    <location>
        <position position="73"/>
    </location>
</feature>
<feature type="binding site" evidence="10">
    <location>
        <position position="73"/>
    </location>
    <ligand>
        <name>Mg(2+)</name>
        <dbReference type="ChEBI" id="CHEBI:18420"/>
    </ligand>
</feature>
<dbReference type="GO" id="GO:0035870">
    <property type="term" value="F:dITP diphosphatase activity"/>
    <property type="evidence" value="ECO:0007669"/>
    <property type="project" value="UniProtKB-UniRule"/>
</dbReference>
<comment type="catalytic activity">
    <reaction evidence="8 10">
        <text>dITP + H2O = dIMP + diphosphate + H(+)</text>
        <dbReference type="Rhea" id="RHEA:28342"/>
        <dbReference type="ChEBI" id="CHEBI:15377"/>
        <dbReference type="ChEBI" id="CHEBI:15378"/>
        <dbReference type="ChEBI" id="CHEBI:33019"/>
        <dbReference type="ChEBI" id="CHEBI:61194"/>
        <dbReference type="ChEBI" id="CHEBI:61382"/>
        <dbReference type="EC" id="3.6.1.66"/>
    </reaction>
</comment>
<accession>H8Z7N2</accession>
<dbReference type="PANTHER" id="PTHR11067">
    <property type="entry name" value="INOSINE TRIPHOSPHATE PYROPHOSPHATASE/HAM1 PROTEIN"/>
    <property type="match status" value="1"/>
</dbReference>
<dbReference type="SUPFAM" id="SSF52972">
    <property type="entry name" value="ITPase-like"/>
    <property type="match status" value="1"/>
</dbReference>
<reference evidence="12 13" key="2">
    <citation type="submission" date="2011-11" db="EMBL/GenBank/DDBJ databases">
        <authorList>
            <consortium name="US DOE Joint Genome Institute"/>
            <person name="Lucas S."/>
            <person name="Han J."/>
            <person name="Lapidus A."/>
            <person name="Cheng J.-F."/>
            <person name="Goodwin L."/>
            <person name="Pitluck S."/>
            <person name="Peters L."/>
            <person name="Ovchinnikova G."/>
            <person name="Zhang X."/>
            <person name="Detter J.C."/>
            <person name="Han C."/>
            <person name="Tapia R."/>
            <person name="Land M."/>
            <person name="Hauser L."/>
            <person name="Kyrpides N."/>
            <person name="Ivanova N."/>
            <person name="Pagani I."/>
            <person name="Vogl K."/>
            <person name="Liu Z."/>
            <person name="Overmann J."/>
            <person name="Frigaard N.-U."/>
            <person name="Bryant D."/>
            <person name="Woyke T."/>
        </authorList>
    </citation>
    <scope>NUCLEOTIDE SEQUENCE [LARGE SCALE GENOMIC DNA]</scope>
    <source>
        <strain evidence="12 13">970</strain>
    </source>
</reference>
<gene>
    <name evidence="12" type="ORF">Thi970DRAFT_03491</name>
</gene>
<dbReference type="Gene3D" id="3.90.950.10">
    <property type="match status" value="1"/>
</dbReference>
<dbReference type="GO" id="GO:0000166">
    <property type="term" value="F:nucleotide binding"/>
    <property type="evidence" value="ECO:0007669"/>
    <property type="project" value="UniProtKB-KW"/>
</dbReference>
<feature type="binding site" evidence="10">
    <location>
        <begin position="12"/>
        <end position="17"/>
    </location>
    <ligand>
        <name>substrate</name>
    </ligand>
</feature>
<dbReference type="eggNOG" id="COG0127">
    <property type="taxonomic scope" value="Bacteria"/>
</dbReference>
<dbReference type="InterPro" id="IPR002637">
    <property type="entry name" value="RdgB/HAM1"/>
</dbReference>
<evidence type="ECO:0000256" key="3">
    <source>
        <dbReference type="ARBA" id="ARBA00022723"/>
    </source>
</evidence>
<feature type="binding site" evidence="10">
    <location>
        <position position="44"/>
    </location>
    <ligand>
        <name>Mg(2+)</name>
        <dbReference type="ChEBI" id="CHEBI:18420"/>
    </ligand>
</feature>
<dbReference type="STRING" id="631362.Thi970DRAFT_03491"/>
<keyword evidence="6 10" id="KW-0460">Magnesium</keyword>
<dbReference type="FunFam" id="3.90.950.10:FF:000001">
    <property type="entry name" value="dITP/XTP pyrophosphatase"/>
    <property type="match status" value="1"/>
</dbReference>
<dbReference type="GO" id="GO:0017111">
    <property type="term" value="F:ribonucleoside triphosphate phosphatase activity"/>
    <property type="evidence" value="ECO:0007669"/>
    <property type="project" value="InterPro"/>
</dbReference>
<keyword evidence="4 10" id="KW-0547">Nucleotide-binding</keyword>
<dbReference type="InterPro" id="IPR020922">
    <property type="entry name" value="dITP/XTP_pyrophosphatase"/>
</dbReference>
<proteinExistence type="inferred from homology"/>
<comment type="function">
    <text evidence="10">Pyrophosphatase that catalyzes the hydrolysis of nucleoside triphosphates to their monophosphate derivatives, with a high preference for the non-canonical purine nucleotides XTP (xanthosine triphosphate), dITP (deoxyinosine triphosphate) and ITP. Seems to function as a house-cleaning enzyme that removes non-canonical purine nucleotides from the nucleotide pool, thus preventing their incorporation into DNA/RNA and avoiding chromosomal lesions.</text>
</comment>
<dbReference type="AlphaFoldDB" id="H8Z7N2"/>
<dbReference type="GO" id="GO:0005829">
    <property type="term" value="C:cytosol"/>
    <property type="evidence" value="ECO:0007669"/>
    <property type="project" value="TreeGrafter"/>
</dbReference>
<dbReference type="HOGENOM" id="CLU_082080_0_3_6"/>
<dbReference type="GO" id="GO:0036222">
    <property type="term" value="F:XTP diphosphatase activity"/>
    <property type="evidence" value="ECO:0007669"/>
    <property type="project" value="UniProtKB-UniRule"/>
</dbReference>
<evidence type="ECO:0000256" key="6">
    <source>
        <dbReference type="ARBA" id="ARBA00022842"/>
    </source>
</evidence>
<feature type="binding site" evidence="10">
    <location>
        <position position="74"/>
    </location>
    <ligand>
        <name>substrate</name>
    </ligand>
</feature>
<dbReference type="EC" id="3.6.1.66" evidence="10"/>
<name>H8Z7N2_9GAMM</name>
<evidence type="ECO:0000256" key="10">
    <source>
        <dbReference type="HAMAP-Rule" id="MF_01405"/>
    </source>
</evidence>
<dbReference type="NCBIfam" id="TIGR00042">
    <property type="entry name" value="RdgB/HAM1 family non-canonical purine NTP pyrophosphatase"/>
    <property type="match status" value="1"/>
</dbReference>
<evidence type="ECO:0000313" key="13">
    <source>
        <dbReference type="Proteomes" id="UP000002964"/>
    </source>
</evidence>
<dbReference type="GO" id="GO:0009117">
    <property type="term" value="P:nucleotide metabolic process"/>
    <property type="evidence" value="ECO:0007669"/>
    <property type="project" value="UniProtKB-KW"/>
</dbReference>
<dbReference type="GO" id="GO:0036220">
    <property type="term" value="F:ITP diphosphatase activity"/>
    <property type="evidence" value="ECO:0007669"/>
    <property type="project" value="UniProtKB-UniRule"/>
</dbReference>
<evidence type="ECO:0000256" key="8">
    <source>
        <dbReference type="ARBA" id="ARBA00051875"/>
    </source>
</evidence>
<dbReference type="OrthoDB" id="9807456at2"/>
<dbReference type="GO" id="GO:0009146">
    <property type="term" value="P:purine nucleoside triphosphate catabolic process"/>
    <property type="evidence" value="ECO:0007669"/>
    <property type="project" value="UniProtKB-UniRule"/>
</dbReference>
<dbReference type="InterPro" id="IPR029001">
    <property type="entry name" value="ITPase-like_fam"/>
</dbReference>
<comment type="catalytic activity">
    <reaction evidence="9 10">
        <text>XTP + H2O = XMP + diphosphate + H(+)</text>
        <dbReference type="Rhea" id="RHEA:28610"/>
        <dbReference type="ChEBI" id="CHEBI:15377"/>
        <dbReference type="ChEBI" id="CHEBI:15378"/>
        <dbReference type="ChEBI" id="CHEBI:33019"/>
        <dbReference type="ChEBI" id="CHEBI:57464"/>
        <dbReference type="ChEBI" id="CHEBI:61314"/>
        <dbReference type="EC" id="3.6.1.66"/>
    </reaction>
</comment>
<dbReference type="PANTHER" id="PTHR11067:SF9">
    <property type="entry name" value="INOSINE TRIPHOSPHATE PYROPHOSPHATASE"/>
    <property type="match status" value="1"/>
</dbReference>
<dbReference type="Pfam" id="PF01725">
    <property type="entry name" value="Ham1p_like"/>
    <property type="match status" value="1"/>
</dbReference>
<keyword evidence="5 10" id="KW-0378">Hydrolase</keyword>
<dbReference type="GO" id="GO:0046872">
    <property type="term" value="F:metal ion binding"/>
    <property type="evidence" value="ECO:0007669"/>
    <property type="project" value="UniProtKB-KW"/>
</dbReference>
<evidence type="ECO:0000256" key="11">
    <source>
        <dbReference type="RuleBase" id="RU003781"/>
    </source>
</evidence>
<keyword evidence="13" id="KW-1185">Reference proteome</keyword>
<keyword evidence="7 10" id="KW-0546">Nucleotide metabolism</keyword>
<dbReference type="HAMAP" id="MF_01405">
    <property type="entry name" value="Non_canon_purine_NTPase"/>
    <property type="match status" value="1"/>
</dbReference>
<evidence type="ECO:0000256" key="1">
    <source>
        <dbReference type="ARBA" id="ARBA00008023"/>
    </source>
</evidence>
<evidence type="ECO:0000256" key="9">
    <source>
        <dbReference type="ARBA" id="ARBA00052017"/>
    </source>
</evidence>
<protein>
    <recommendedName>
        <fullName evidence="10">dITP/XTP pyrophosphatase</fullName>
        <ecNumber evidence="10">3.6.1.66</ecNumber>
    </recommendedName>
    <alternativeName>
        <fullName evidence="10">Non-canonical purine NTP pyrophosphatase</fullName>
    </alternativeName>
    <alternativeName>
        <fullName evidence="10">Non-standard purine NTP pyrophosphatase</fullName>
    </alternativeName>
    <alternativeName>
        <fullName evidence="10">Nucleoside-triphosphate diphosphatase</fullName>
    </alternativeName>
    <alternativeName>
        <fullName evidence="10">Nucleoside-triphosphate pyrophosphatase</fullName>
        <shortName evidence="10">NTPase</shortName>
    </alternativeName>
</protein>
<comment type="similarity">
    <text evidence="1 10 11">Belongs to the HAM1 NTPase family.</text>
</comment>
<feature type="binding site" evidence="10">
    <location>
        <begin position="186"/>
        <end position="187"/>
    </location>
    <ligand>
        <name>substrate</name>
    </ligand>
</feature>
<reference evidence="13" key="1">
    <citation type="submission" date="2011-06" db="EMBL/GenBank/DDBJ databases">
        <authorList>
            <consortium name="US DOE Joint Genome Institute (JGI-PGF)"/>
            <person name="Lucas S."/>
            <person name="Han J."/>
            <person name="Lapidus A."/>
            <person name="Cheng J.-F."/>
            <person name="Goodwin L."/>
            <person name="Pitluck S."/>
            <person name="Peters L."/>
            <person name="Land M.L."/>
            <person name="Hauser L."/>
            <person name="Vogl K."/>
            <person name="Liu Z."/>
            <person name="Overmann J."/>
            <person name="Frigaard N.-U."/>
            <person name="Bryant D.A."/>
            <person name="Woyke T.J."/>
        </authorList>
    </citation>
    <scope>NUCLEOTIDE SEQUENCE [LARGE SCALE GENOMIC DNA]</scope>
    <source>
        <strain evidence="13">970</strain>
    </source>
</reference>